<evidence type="ECO:0000256" key="2">
    <source>
        <dbReference type="SAM" id="SignalP"/>
    </source>
</evidence>
<gene>
    <name evidence="3" type="ORF">ACFQHR_04885</name>
</gene>
<dbReference type="Proteomes" id="UP001596405">
    <property type="component" value="Unassembled WGS sequence"/>
</dbReference>
<evidence type="ECO:0000256" key="1">
    <source>
        <dbReference type="SAM" id="MobiDB-lite"/>
    </source>
</evidence>
<dbReference type="RefSeq" id="WP_066622988.1">
    <property type="nucleotide sequence ID" value="NZ_JBHSYQ010000003.1"/>
</dbReference>
<feature type="compositionally biased region" description="Polar residues" evidence="1">
    <location>
        <begin position="55"/>
        <end position="67"/>
    </location>
</feature>
<proteinExistence type="predicted"/>
<accession>A0ABW2DGK6</accession>
<dbReference type="PROSITE" id="PS51257">
    <property type="entry name" value="PROKAR_LIPOPROTEIN"/>
    <property type="match status" value="1"/>
</dbReference>
<name>A0ABW2DGK6_9BACT</name>
<feature type="chain" id="PRO_5046872250" description="Entericidin" evidence="2">
    <location>
        <begin position="24"/>
        <end position="67"/>
    </location>
</feature>
<feature type="region of interest" description="Disordered" evidence="1">
    <location>
        <begin position="25"/>
        <end position="67"/>
    </location>
</feature>
<reference evidence="4" key="1">
    <citation type="journal article" date="2019" name="Int. J. Syst. Evol. Microbiol.">
        <title>The Global Catalogue of Microorganisms (GCM) 10K type strain sequencing project: providing services to taxonomists for standard genome sequencing and annotation.</title>
        <authorList>
            <consortium name="The Broad Institute Genomics Platform"/>
            <consortium name="The Broad Institute Genome Sequencing Center for Infectious Disease"/>
            <person name="Wu L."/>
            <person name="Ma J."/>
        </authorList>
    </citation>
    <scope>NUCLEOTIDE SEQUENCE [LARGE SCALE GENOMIC DNA]</scope>
    <source>
        <strain evidence="4">CGMCC 4.7393</strain>
    </source>
</reference>
<keyword evidence="2" id="KW-0732">Signal</keyword>
<dbReference type="EMBL" id="JBHSYQ010000003">
    <property type="protein sequence ID" value="MFC6996947.1"/>
    <property type="molecule type" value="Genomic_DNA"/>
</dbReference>
<evidence type="ECO:0000313" key="3">
    <source>
        <dbReference type="EMBL" id="MFC6996947.1"/>
    </source>
</evidence>
<sequence>MKNTANFFAFLLLAAMFTLTSCGDQKPAETTGNTVTEDMVDGADGGLDSLDLSSESNNTSGADTVQL</sequence>
<protein>
    <recommendedName>
        <fullName evidence="5">Entericidin</fullName>
    </recommendedName>
</protein>
<feature type="signal peptide" evidence="2">
    <location>
        <begin position="1"/>
        <end position="23"/>
    </location>
</feature>
<comment type="caution">
    <text evidence="3">The sequence shown here is derived from an EMBL/GenBank/DDBJ whole genome shotgun (WGS) entry which is preliminary data.</text>
</comment>
<evidence type="ECO:0008006" key="5">
    <source>
        <dbReference type="Google" id="ProtNLM"/>
    </source>
</evidence>
<keyword evidence="4" id="KW-1185">Reference proteome</keyword>
<organism evidence="3 4">
    <name type="scientific">Rufibacter roseus</name>
    <dbReference type="NCBI Taxonomy" id="1567108"/>
    <lineage>
        <taxon>Bacteria</taxon>
        <taxon>Pseudomonadati</taxon>
        <taxon>Bacteroidota</taxon>
        <taxon>Cytophagia</taxon>
        <taxon>Cytophagales</taxon>
        <taxon>Hymenobacteraceae</taxon>
        <taxon>Rufibacter</taxon>
    </lineage>
</organism>
<evidence type="ECO:0000313" key="4">
    <source>
        <dbReference type="Proteomes" id="UP001596405"/>
    </source>
</evidence>